<keyword evidence="2" id="KW-1185">Reference proteome</keyword>
<organism evidence="1 2">
    <name type="scientific">Globisporangium ultimum (strain ATCC 200006 / CBS 805.95 / DAOM BR144)</name>
    <name type="common">Pythium ultimum</name>
    <dbReference type="NCBI Taxonomy" id="431595"/>
    <lineage>
        <taxon>Eukaryota</taxon>
        <taxon>Sar</taxon>
        <taxon>Stramenopiles</taxon>
        <taxon>Oomycota</taxon>
        <taxon>Peronosporomycetes</taxon>
        <taxon>Pythiales</taxon>
        <taxon>Pythiaceae</taxon>
        <taxon>Globisporangium</taxon>
    </lineage>
</organism>
<evidence type="ECO:0000313" key="2">
    <source>
        <dbReference type="Proteomes" id="UP000019132"/>
    </source>
</evidence>
<reference evidence="2" key="1">
    <citation type="journal article" date="2010" name="Genome Biol.">
        <title>Genome sequence of the necrotrophic plant pathogen Pythium ultimum reveals original pathogenicity mechanisms and effector repertoire.</title>
        <authorList>
            <person name="Levesque C.A."/>
            <person name="Brouwer H."/>
            <person name="Cano L."/>
            <person name="Hamilton J.P."/>
            <person name="Holt C."/>
            <person name="Huitema E."/>
            <person name="Raffaele S."/>
            <person name="Robideau G.P."/>
            <person name="Thines M."/>
            <person name="Win J."/>
            <person name="Zerillo M.M."/>
            <person name="Beakes G.W."/>
            <person name="Boore J.L."/>
            <person name="Busam D."/>
            <person name="Dumas B."/>
            <person name="Ferriera S."/>
            <person name="Fuerstenberg S.I."/>
            <person name="Gachon C.M."/>
            <person name="Gaulin E."/>
            <person name="Govers F."/>
            <person name="Grenville-Briggs L."/>
            <person name="Horner N."/>
            <person name="Hostetler J."/>
            <person name="Jiang R.H."/>
            <person name="Johnson J."/>
            <person name="Krajaejun T."/>
            <person name="Lin H."/>
            <person name="Meijer H.J."/>
            <person name="Moore B."/>
            <person name="Morris P."/>
            <person name="Phuntmart V."/>
            <person name="Puiu D."/>
            <person name="Shetty J."/>
            <person name="Stajich J.E."/>
            <person name="Tripathy S."/>
            <person name="Wawra S."/>
            <person name="van West P."/>
            <person name="Whitty B.R."/>
            <person name="Coutinho P.M."/>
            <person name="Henrissat B."/>
            <person name="Martin F."/>
            <person name="Thomas P.D."/>
            <person name="Tyler B.M."/>
            <person name="De Vries R.P."/>
            <person name="Kamoun S."/>
            <person name="Yandell M."/>
            <person name="Tisserat N."/>
            <person name="Buell C.R."/>
        </authorList>
    </citation>
    <scope>NUCLEOTIDE SEQUENCE</scope>
    <source>
        <strain evidence="2">DAOM:BR144</strain>
    </source>
</reference>
<dbReference type="AlphaFoldDB" id="K3WWZ8"/>
<dbReference type="HOGENOM" id="CLU_2890743_0_0_1"/>
<dbReference type="VEuPathDB" id="FungiDB:PYU1_G009478"/>
<dbReference type="InParanoid" id="K3WWZ8"/>
<evidence type="ECO:0000313" key="1">
    <source>
        <dbReference type="EnsemblProtists" id="PYU1_T009496"/>
    </source>
</evidence>
<sequence>MSGAGNCPMRPSFKEHYAVINTALFDENACGRCLKVSAEPMRPQYSSMFWVDALTVTVTAWET</sequence>
<dbReference type="EMBL" id="GL376622">
    <property type="status" value="NOT_ANNOTATED_CDS"/>
    <property type="molecule type" value="Genomic_DNA"/>
</dbReference>
<reference evidence="1" key="3">
    <citation type="submission" date="2015-02" db="UniProtKB">
        <authorList>
            <consortium name="EnsemblProtists"/>
        </authorList>
    </citation>
    <scope>IDENTIFICATION</scope>
    <source>
        <strain evidence="1">DAOM BR144</strain>
    </source>
</reference>
<dbReference type="Proteomes" id="UP000019132">
    <property type="component" value="Unassembled WGS sequence"/>
</dbReference>
<proteinExistence type="predicted"/>
<accession>K3WWZ8</accession>
<dbReference type="EnsemblProtists" id="PYU1_T009496">
    <property type="protein sequence ID" value="PYU1_T009496"/>
    <property type="gene ID" value="PYU1_G009478"/>
</dbReference>
<protein>
    <submittedName>
        <fullName evidence="1">Uncharacterized protein</fullName>
    </submittedName>
</protein>
<reference evidence="2" key="2">
    <citation type="submission" date="2010-04" db="EMBL/GenBank/DDBJ databases">
        <authorList>
            <person name="Buell R."/>
            <person name="Hamilton J."/>
            <person name="Hostetler J."/>
        </authorList>
    </citation>
    <scope>NUCLEOTIDE SEQUENCE [LARGE SCALE GENOMIC DNA]</scope>
    <source>
        <strain evidence="2">DAOM:BR144</strain>
    </source>
</reference>
<name>K3WWZ8_GLOUD</name>